<evidence type="ECO:0000313" key="4">
    <source>
        <dbReference type="Proteomes" id="UP000018735"/>
    </source>
</evidence>
<keyword evidence="2" id="KW-0812">Transmembrane</keyword>
<sequence length="501" mass="55783">MSYFLIILIYSNISCSKYMNQKTNPVLDKNNNLQQVIRPSVNLANKQAVGPNNNNIYQAQAQIVRSNAKKEEMPAVNRMPSKPGPGLNQPQPQPTAKVAPNLNNPNIPRPGLNPQNKAPNQPGNLNPNNLNRNLNERPNPNLNTQPLNNNRTINPNQNNTFNILNKLNTGPKPGQARNPQGENQQPLNQLKPNNLEPKQNPDNPRVNPKPSPSLRDFVPQDETGSVDEEEQNEAPITSLRDFSNNQTQRTSLRDFNSSLNGETPAEQATTTKVPPAASTQAEPTTEVKPTNKVEQTKKAATHPSGMTLEEFMHKKQATNLVLADENTLQKRNEEKEAKAVTVVNQQNVQEESSPDDEVSRFDIQYEIWRLNRLKKFGIGSIFVGLFSLILSLGVLGLGVLYILHHFKVLDITTTLKISLDTFNAILVAVVIVYVIFSSIYRFLALACVLASSQIGSHKKVYSYDFDSLKASLSFSVFFEIASLISYPVLLSRISKVIKLLK</sequence>
<evidence type="ECO:0000256" key="2">
    <source>
        <dbReference type="SAM" id="Phobius"/>
    </source>
</evidence>
<feature type="compositionally biased region" description="Low complexity" evidence="1">
    <location>
        <begin position="182"/>
        <end position="198"/>
    </location>
</feature>
<dbReference type="KEGG" id="mgz:GCW_03400"/>
<dbReference type="RefSeq" id="WP_023893726.1">
    <property type="nucleotide sequence ID" value="NC_023030.2"/>
</dbReference>
<gene>
    <name evidence="3" type="ORF">GCW_03400</name>
</gene>
<feature type="transmembrane region" description="Helical" evidence="2">
    <location>
        <begin position="471"/>
        <end position="491"/>
    </location>
</feature>
<dbReference type="Proteomes" id="UP000018735">
    <property type="component" value="Chromosome"/>
</dbReference>
<dbReference type="AlphaFoldDB" id="A0A0F6CL86"/>
<dbReference type="EMBL" id="CP006916">
    <property type="protein sequence ID" value="AHB99858.1"/>
    <property type="molecule type" value="Genomic_DNA"/>
</dbReference>
<keyword evidence="2" id="KW-1133">Transmembrane helix</keyword>
<feature type="transmembrane region" description="Helical" evidence="2">
    <location>
        <begin position="424"/>
        <end position="451"/>
    </location>
</feature>
<accession>A0A0F6CL86</accession>
<protein>
    <submittedName>
        <fullName evidence="3">Uncharacterized protein</fullName>
    </submittedName>
</protein>
<name>A0A0F6CL86_MYCGL</name>
<evidence type="ECO:0000256" key="1">
    <source>
        <dbReference type="SAM" id="MobiDB-lite"/>
    </source>
</evidence>
<feature type="region of interest" description="Disordered" evidence="1">
    <location>
        <begin position="67"/>
        <end position="301"/>
    </location>
</feature>
<proteinExistence type="predicted"/>
<feature type="transmembrane region" description="Helical" evidence="2">
    <location>
        <begin position="376"/>
        <end position="403"/>
    </location>
</feature>
<organism evidence="3 4">
    <name type="scientific">Mycoplasmoides gallisepticum S6</name>
    <dbReference type="NCBI Taxonomy" id="1006581"/>
    <lineage>
        <taxon>Bacteria</taxon>
        <taxon>Bacillati</taxon>
        <taxon>Mycoplasmatota</taxon>
        <taxon>Mycoplasmoidales</taxon>
        <taxon>Mycoplasmoidaceae</taxon>
        <taxon>Mycoplasmoides</taxon>
    </lineage>
</organism>
<reference evidence="3 4" key="1">
    <citation type="journal article" date="2011" name="PLoS ONE">
        <title>Core proteome of the minimal cell: comparative proteomics of three mollicute species.</title>
        <authorList>
            <person name="Fisunov G.Y."/>
            <person name="Alexeev D.G."/>
            <person name="Bazaleev N.A."/>
            <person name="Ladygina V.G."/>
            <person name="Galyamina M.A."/>
            <person name="Kondratov I.G."/>
            <person name="Zhukova N.A."/>
            <person name="Serebryakova M.V."/>
            <person name="Demina I.A."/>
            <person name="Govorun V.M."/>
        </authorList>
    </citation>
    <scope>NUCLEOTIDE SEQUENCE [LARGE SCALE GENOMIC DNA]</scope>
    <source>
        <strain evidence="3 4">S6</strain>
    </source>
</reference>
<keyword evidence="2" id="KW-0472">Membrane</keyword>
<dbReference type="HOGENOM" id="CLU_042517_0_0_14"/>
<feature type="compositionally biased region" description="Polar residues" evidence="1">
    <location>
        <begin position="240"/>
        <end position="283"/>
    </location>
</feature>
<feature type="compositionally biased region" description="Low complexity" evidence="1">
    <location>
        <begin position="119"/>
        <end position="165"/>
    </location>
</feature>
<evidence type="ECO:0000313" key="3">
    <source>
        <dbReference type="EMBL" id="AHB99858.1"/>
    </source>
</evidence>